<organism evidence="1">
    <name type="scientific">uncultured marine virus</name>
    <dbReference type="NCBI Taxonomy" id="186617"/>
    <lineage>
        <taxon>Viruses</taxon>
        <taxon>environmental samples</taxon>
    </lineage>
</organism>
<evidence type="ECO:0000313" key="1">
    <source>
        <dbReference type="EMBL" id="AKH46936.1"/>
    </source>
</evidence>
<dbReference type="EMBL" id="KR029587">
    <property type="protein sequence ID" value="AKH46936.1"/>
    <property type="molecule type" value="Genomic_DNA"/>
</dbReference>
<sequence>MVFKMPALRGKEIMAKEDWITIGLEWVGTDGRRSGIILDEEFMEASQAGVRDDKGNLRFTRYEVNSDKDNAPTFSLVVRREKENS</sequence>
<name>A0A0F7L7G5_9VIRU</name>
<protein>
    <submittedName>
        <fullName evidence="1">Uncharacterized protein</fullName>
    </submittedName>
</protein>
<reference evidence="1" key="2">
    <citation type="submission" date="2015-03" db="EMBL/GenBank/DDBJ databases">
        <authorList>
            <person name="Chow C.-E.T."/>
            <person name="Winget D.M."/>
            <person name="White R.A.III."/>
            <person name="Hallam S.J."/>
            <person name="Suttle C.A."/>
        </authorList>
    </citation>
    <scope>NUCLEOTIDE SEQUENCE</scope>
    <source>
        <strain evidence="1">Anoxic2_3</strain>
    </source>
</reference>
<accession>A0A0F7L7G5</accession>
<proteinExistence type="predicted"/>
<reference evidence="1" key="1">
    <citation type="journal article" date="2015" name="Front. Microbiol.">
        <title>Combining genomic sequencing methods to explore viral diversity and reveal potential virus-host interactions.</title>
        <authorList>
            <person name="Chow C.E."/>
            <person name="Winget D.M."/>
            <person name="White R.A.III."/>
            <person name="Hallam S.J."/>
            <person name="Suttle C.A."/>
        </authorList>
    </citation>
    <scope>NUCLEOTIDE SEQUENCE</scope>
    <source>
        <strain evidence="1">Anoxic2_3</strain>
    </source>
</reference>